<reference evidence="11" key="1">
    <citation type="submission" date="2025-08" db="UniProtKB">
        <authorList>
            <consortium name="RefSeq"/>
        </authorList>
    </citation>
    <scope>IDENTIFICATION</scope>
    <source>
        <tissue evidence="11">Brain</tissue>
    </source>
</reference>
<feature type="domain" description="TRASH" evidence="9">
    <location>
        <begin position="817"/>
        <end position="852"/>
    </location>
</feature>
<dbReference type="PANTHER" id="PTHR45736:SF5">
    <property type="entry name" value="ZINC FINGER MYM-TYPE PROTEIN 4"/>
    <property type="match status" value="1"/>
</dbReference>
<evidence type="ECO:0000313" key="11">
    <source>
        <dbReference type="RefSeq" id="XP_004740883.1"/>
    </source>
</evidence>
<dbReference type="Pfam" id="PF06467">
    <property type="entry name" value="zf-FCS"/>
    <property type="match status" value="8"/>
</dbReference>
<feature type="compositionally biased region" description="Basic and acidic residues" evidence="8">
    <location>
        <begin position="1126"/>
        <end position="1136"/>
    </location>
</feature>
<feature type="domain" description="TRASH" evidence="9">
    <location>
        <begin position="773"/>
        <end position="811"/>
    </location>
</feature>
<accession>A0A8U0MG60</accession>
<feature type="domain" description="TRASH" evidence="9">
    <location>
        <begin position="487"/>
        <end position="526"/>
    </location>
</feature>
<evidence type="ECO:0000313" key="10">
    <source>
        <dbReference type="Proteomes" id="UP000000715"/>
    </source>
</evidence>
<evidence type="ECO:0000256" key="8">
    <source>
        <dbReference type="SAM" id="MobiDB-lite"/>
    </source>
</evidence>
<keyword evidence="1" id="KW-1017">Isopeptide bond</keyword>
<dbReference type="InterPro" id="IPR010507">
    <property type="entry name" value="Znf_MYM"/>
</dbReference>
<keyword evidence="10" id="KW-1185">Reference proteome</keyword>
<keyword evidence="3" id="KW-0479">Metal-binding</keyword>
<keyword evidence="4" id="KW-0677">Repeat</keyword>
<dbReference type="Pfam" id="PF25561">
    <property type="entry name" value="QRICH1"/>
    <property type="match status" value="1"/>
</dbReference>
<feature type="region of interest" description="Disordered" evidence="8">
    <location>
        <begin position="163"/>
        <end position="189"/>
    </location>
</feature>
<evidence type="ECO:0000259" key="9">
    <source>
        <dbReference type="SMART" id="SM00746"/>
    </source>
</evidence>
<feature type="domain" description="TRASH" evidence="9">
    <location>
        <begin position="442"/>
        <end position="480"/>
    </location>
</feature>
<evidence type="ECO:0000256" key="2">
    <source>
        <dbReference type="ARBA" id="ARBA00022553"/>
    </source>
</evidence>
<keyword evidence="6" id="KW-0862">Zinc</keyword>
<evidence type="ECO:0000256" key="1">
    <source>
        <dbReference type="ARBA" id="ARBA00022499"/>
    </source>
</evidence>
<feature type="domain" description="TRASH" evidence="9">
    <location>
        <begin position="390"/>
        <end position="430"/>
    </location>
</feature>
<evidence type="ECO:0000256" key="7">
    <source>
        <dbReference type="ARBA" id="ARBA00022843"/>
    </source>
</evidence>
<keyword evidence="2" id="KW-0597">Phosphoprotein</keyword>
<dbReference type="Proteomes" id="UP000000715">
    <property type="component" value="Unplaced"/>
</dbReference>
<dbReference type="CTD" id="9202"/>
<dbReference type="PANTHER" id="PTHR45736">
    <property type="entry name" value="ZINC FINGER MYM-TYPE PROTEIN"/>
    <property type="match status" value="1"/>
</dbReference>
<proteinExistence type="predicted"/>
<feature type="domain" description="TRASH" evidence="9">
    <location>
        <begin position="580"/>
        <end position="616"/>
    </location>
</feature>
<dbReference type="GO" id="GO:0008270">
    <property type="term" value="F:zinc ion binding"/>
    <property type="evidence" value="ECO:0007669"/>
    <property type="project" value="UniProtKB-KW"/>
</dbReference>
<feature type="domain" description="TRASH" evidence="9">
    <location>
        <begin position="342"/>
        <end position="378"/>
    </location>
</feature>
<evidence type="ECO:0000256" key="6">
    <source>
        <dbReference type="ARBA" id="ARBA00022833"/>
    </source>
</evidence>
<feature type="compositionally biased region" description="Basic residues" evidence="8">
    <location>
        <begin position="1162"/>
        <end position="1183"/>
    </location>
</feature>
<keyword evidence="5" id="KW-0863">Zinc-finger</keyword>
<organism evidence="10 11">
    <name type="scientific">Mustela putorius furo</name>
    <name type="common">European domestic ferret</name>
    <name type="synonym">Mustela furo</name>
    <dbReference type="NCBI Taxonomy" id="9669"/>
    <lineage>
        <taxon>Eukaryota</taxon>
        <taxon>Metazoa</taxon>
        <taxon>Chordata</taxon>
        <taxon>Craniata</taxon>
        <taxon>Vertebrata</taxon>
        <taxon>Euteleostomi</taxon>
        <taxon>Mammalia</taxon>
        <taxon>Eutheria</taxon>
        <taxon>Laurasiatheria</taxon>
        <taxon>Carnivora</taxon>
        <taxon>Caniformia</taxon>
        <taxon>Musteloidea</taxon>
        <taxon>Mustelidae</taxon>
        <taxon>Mustelinae</taxon>
        <taxon>Mustela</taxon>
    </lineage>
</organism>
<dbReference type="Pfam" id="PF12012">
    <property type="entry name" value="DUF3504"/>
    <property type="match status" value="1"/>
</dbReference>
<dbReference type="OrthoDB" id="10025028at2759"/>
<keyword evidence="7" id="KW-0832">Ubl conjugation</keyword>
<dbReference type="GeneID" id="101685029"/>
<sequence>MAEREVESGPRKRFEQKTGAVFDEIVENCGGIMDTEMSEDIDHNLTPTLDSMSYGMPNQTGSENSLLDEDDYFLNSGDLAGIPVVGSDNEDEQDFSSKDNLVSSIHTDDSLEVERRVTQHESDNENEIQIQNKLKKDFPKQFDQVSVFKSIRKDFSLVRENSKETFSGKEKNRDLTYHEREKRLDKPHKELDSRLKSSFFDKAANQVEETLHTHLPQTPETNFRDSSYPFASKESIGSELGNSFASNIRIKEEPLDDEYDKAMAPQQGLLDKIKDEPDNAQEYSHGQQQKTQEGELKISAVFSVSGSPLAPQLTTGFQPSLASSGMNKMLPSVPATAVRVSCSGCKKILQKGQTAYQRKGSTQLFCSTLCLTGYTVPPARPPPPPTKKTCSSCSKDILNPKDVISAQFENSTTSKDFCSQSCLSTYELKRKPVVTINTNSISTKCSMCQKNAVIRHEVNYQNVVHKLCSDACFSKFRSANNLTMNCCENCGGYCYSGSGQCHMLQIEGQSKKFCSSACVTAYKQKSAKITPCALCKSLRSSAEMIENTNSLGKTELFCSVNCLSAYRVKMVTSAGVQVQCNSCKTSAIPQYHLAMSDGSIRNFCSYSCVVAFQNLFNKPAGMNSSVVPLSQGQVIVSIPTGSTVSAGAGSTSAVSPTSISSSAAAGLQRLAAQSQHVGFARSVVKLKCQHCNRLFATKPELLDYKGKMFQFCGKNCSDEYKKINNVMAMCEYCKIEKIVKETVRFSGADKSFCSEGCKLLYKHDLAKRWGNHCKMCSYCLQTSPKLVQNNLGGKVEEFCCEECMSKYTVLFYQMAKCDGCKRQGKLSESLKWRGEMKHFCNLLCILMFCNQQSMCDPPSQNNAASISMVPAASAGPPSLRKDSTPVIANVVSLASAPAAQPTVNSNSVLQGAVPTVTAKIIGDASTQTDALKLPPSQPPRLLKNKALLCKPITQTKATSCKPHTQNKECQTEDTPSQPQIIVVPVPVPVFVPIPLHLYTQYAPVPFGIPVPMPVPMLIPSSMDNEDKVTESIEDIKEKLPSHPFEADLLEMAEMIAEDEEKEKTLSQGGSQTSEQELFLDTKIFEKDQGSTYSGDLESEAVSTPHSWEEELNHYALKSNAVQDADSDLKPLSKGETEQDLEADFPSESFDPLNKGQGIQARSRTRRRHRDGFPQPRRRGRKKSIVAVEPRSLIQGAFQGCSVSGMTLKYMYGVNAWKNWVQWKNAKEEQGDLKCGGIEHAASSPCSDSLGSSQDHALSQESSDPSCRVRSIKLKEDILSCTFAELSLGLCQFIQEVRRPNGEKYDPDSILYLCLGIQQYLFENGRIDNIFTEPYSRFMIELTKLLKIWEPTILPNGYMFSRIEEEHLWECKQLGAYSPIVLLNTLLFFNTKYFQLKNVTEHLKLSFAHVMRRTRTLKYSTKMTYLRFFPPLQKQESEPDKLTVGKRKRNEDDEVPVGVEMAENTDNPLRCPVRLYEFYLSKCSESVKQRNDVFYLQPERSCVPNSPMWYSTFPIDPGTLDTMLTRILMVREVHEELAKAKSEDSDVELSD</sequence>
<feature type="domain" description="TRASH" evidence="9">
    <location>
        <begin position="532"/>
        <end position="570"/>
    </location>
</feature>
<dbReference type="InterPro" id="IPR051284">
    <property type="entry name" value="ZnF_MYMT-QRICH1"/>
</dbReference>
<feature type="domain" description="TRASH" evidence="9">
    <location>
        <begin position="688"/>
        <end position="724"/>
    </location>
</feature>
<evidence type="ECO:0000256" key="5">
    <source>
        <dbReference type="ARBA" id="ARBA00022771"/>
    </source>
</evidence>
<name>A0A8U0MG60_MUSPF</name>
<dbReference type="SMART" id="SM00746">
    <property type="entry name" value="TRASH"/>
    <property type="match status" value="10"/>
</dbReference>
<dbReference type="SUPFAM" id="SSF57716">
    <property type="entry name" value="Glucocorticoid receptor-like (DNA-binding domain)"/>
    <property type="match status" value="1"/>
</dbReference>
<evidence type="ECO:0000256" key="4">
    <source>
        <dbReference type="ARBA" id="ARBA00022737"/>
    </source>
</evidence>
<feature type="region of interest" description="Disordered" evidence="8">
    <location>
        <begin position="1125"/>
        <end position="1185"/>
    </location>
</feature>
<protein>
    <submittedName>
        <fullName evidence="11">Zinc finger MYM-type protein 4 isoform X1</fullName>
    </submittedName>
</protein>
<dbReference type="InterPro" id="IPR021893">
    <property type="entry name" value="ZMYM2-like_C"/>
</dbReference>
<dbReference type="RefSeq" id="XP_004740883.1">
    <property type="nucleotide sequence ID" value="XM_004740826.3"/>
</dbReference>
<feature type="domain" description="TRASH" evidence="9">
    <location>
        <begin position="730"/>
        <end position="765"/>
    </location>
</feature>
<dbReference type="Pfam" id="PF24900">
    <property type="entry name" value="TRASH_ZMYM4"/>
    <property type="match status" value="1"/>
</dbReference>
<dbReference type="InterPro" id="IPR011017">
    <property type="entry name" value="TRASH_dom"/>
</dbReference>
<gene>
    <name evidence="11" type="primary">ZMYM4</name>
</gene>
<dbReference type="InterPro" id="IPR057926">
    <property type="entry name" value="QRICH1_dom"/>
</dbReference>
<evidence type="ECO:0000256" key="3">
    <source>
        <dbReference type="ARBA" id="ARBA00022723"/>
    </source>
</evidence>